<dbReference type="InterPro" id="IPR003660">
    <property type="entry name" value="HAMP_dom"/>
</dbReference>
<dbReference type="HOGENOM" id="CLU_000445_107_18_9"/>
<feature type="domain" description="HAMP" evidence="6">
    <location>
        <begin position="77"/>
        <end position="129"/>
    </location>
</feature>
<evidence type="ECO:0000256" key="2">
    <source>
        <dbReference type="ARBA" id="ARBA00029447"/>
    </source>
</evidence>
<evidence type="ECO:0000313" key="8">
    <source>
        <dbReference type="Proteomes" id="UP000001572"/>
    </source>
</evidence>
<sequence length="435" mass="47281">MSNGNVSKIKSIRKAGMGLQFKLTVFIVLAFTFVTTGNSIFLQYASQVMDNLLLMNVMSTLVSIFLAGCVAFGIIKFFIKKPLDSLTDLGKRLANNNLTEKVQVKSKDEFGQLSDMFNHTIENLRVLIGQIQNATETINLSTQQLADSSSDMNEFSEVISNSTQQLANGSNEQSQSITDIGHAVDELAKNIQDIDVKLKKLDESTDSVMEKAATGQVTIDENMNVMQEIADFTDGLGGTIRTLKNDSDEISQILQMINNIAEQTNLLALNASIEAARAGDAGRGFAVVAEEIRKLAENSKGETENIEALIKNTQQNTSKAVSLMNDADKQIEKGLETSQRTKDAFSSIIQGTEESILQVKEINSLSTDVASISQEISATVQEISAVIEESSAVTEEVASGTEQQGTEFKKMMGSIQKLSTIGEELTSLIGQFKTK</sequence>
<dbReference type="InterPro" id="IPR004089">
    <property type="entry name" value="MCPsignal_dom"/>
</dbReference>
<evidence type="ECO:0000256" key="4">
    <source>
        <dbReference type="SAM" id="Phobius"/>
    </source>
</evidence>
<dbReference type="Gene3D" id="1.10.287.950">
    <property type="entry name" value="Methyl-accepting chemotaxis protein"/>
    <property type="match status" value="1"/>
</dbReference>
<dbReference type="Gene3D" id="6.10.340.10">
    <property type="match status" value="1"/>
</dbReference>
<proteinExistence type="inferred from homology"/>
<dbReference type="PROSITE" id="PS50885">
    <property type="entry name" value="HAMP"/>
    <property type="match status" value="1"/>
</dbReference>
<dbReference type="CDD" id="cd06225">
    <property type="entry name" value="HAMP"/>
    <property type="match status" value="1"/>
</dbReference>
<keyword evidence="8" id="KW-1185">Reference proteome</keyword>
<accession>A6TKH7</accession>
<dbReference type="SMART" id="SM00304">
    <property type="entry name" value="HAMP"/>
    <property type="match status" value="1"/>
</dbReference>
<dbReference type="KEGG" id="amt:Amet_0467"/>
<organism evidence="7 8">
    <name type="scientific">Alkaliphilus metalliredigens (strain QYMF)</name>
    <dbReference type="NCBI Taxonomy" id="293826"/>
    <lineage>
        <taxon>Bacteria</taxon>
        <taxon>Bacillati</taxon>
        <taxon>Bacillota</taxon>
        <taxon>Clostridia</taxon>
        <taxon>Peptostreptococcales</taxon>
        <taxon>Natronincolaceae</taxon>
        <taxon>Alkaliphilus</taxon>
    </lineage>
</organism>
<dbReference type="SUPFAM" id="SSF58104">
    <property type="entry name" value="Methyl-accepting chemotaxis protein (MCP) signaling domain"/>
    <property type="match status" value="1"/>
</dbReference>
<reference evidence="8" key="1">
    <citation type="journal article" date="2016" name="Genome Announc.">
        <title>Complete genome sequence of Alkaliphilus metalliredigens strain QYMF, an alkaliphilic and metal-reducing bacterium isolated from borax-contaminated leachate ponds.</title>
        <authorList>
            <person name="Hwang C."/>
            <person name="Copeland A."/>
            <person name="Lucas S."/>
            <person name="Lapidus A."/>
            <person name="Barry K."/>
            <person name="Detter J.C."/>
            <person name="Glavina Del Rio T."/>
            <person name="Hammon N."/>
            <person name="Israni S."/>
            <person name="Dalin E."/>
            <person name="Tice H."/>
            <person name="Pitluck S."/>
            <person name="Chertkov O."/>
            <person name="Brettin T."/>
            <person name="Bruce D."/>
            <person name="Han C."/>
            <person name="Schmutz J."/>
            <person name="Larimer F."/>
            <person name="Land M.L."/>
            <person name="Hauser L."/>
            <person name="Kyrpides N."/>
            <person name="Mikhailova N."/>
            <person name="Ye Q."/>
            <person name="Zhou J."/>
            <person name="Richardson P."/>
            <person name="Fields M.W."/>
        </authorList>
    </citation>
    <scope>NUCLEOTIDE SEQUENCE [LARGE SCALE GENOMIC DNA]</scope>
    <source>
        <strain evidence="8">QYMF</strain>
    </source>
</reference>
<dbReference type="EMBL" id="CP000724">
    <property type="protein sequence ID" value="ABR46695.1"/>
    <property type="molecule type" value="Genomic_DNA"/>
</dbReference>
<comment type="similarity">
    <text evidence="2">Belongs to the methyl-accepting chemotaxis (MCP) protein family.</text>
</comment>
<evidence type="ECO:0000259" key="6">
    <source>
        <dbReference type="PROSITE" id="PS50885"/>
    </source>
</evidence>
<feature type="domain" description="Methyl-accepting transducer" evidence="5">
    <location>
        <begin position="148"/>
        <end position="384"/>
    </location>
</feature>
<keyword evidence="4" id="KW-0472">Membrane</keyword>
<gene>
    <name evidence="7" type="ordered locus">Amet_0467</name>
</gene>
<evidence type="ECO:0000313" key="7">
    <source>
        <dbReference type="EMBL" id="ABR46695.1"/>
    </source>
</evidence>
<dbReference type="GO" id="GO:0007165">
    <property type="term" value="P:signal transduction"/>
    <property type="evidence" value="ECO:0007669"/>
    <property type="project" value="UniProtKB-KW"/>
</dbReference>
<dbReference type="SMART" id="SM00283">
    <property type="entry name" value="MA"/>
    <property type="match status" value="1"/>
</dbReference>
<dbReference type="Pfam" id="PF00672">
    <property type="entry name" value="HAMP"/>
    <property type="match status" value="1"/>
</dbReference>
<name>A6TKH7_ALKMQ</name>
<dbReference type="RefSeq" id="WP_011971603.1">
    <property type="nucleotide sequence ID" value="NC_009633.1"/>
</dbReference>
<protein>
    <submittedName>
        <fullName evidence="7">Methyl-accepting chemotaxis sensory transducer</fullName>
    </submittedName>
</protein>
<feature type="transmembrane region" description="Helical" evidence="4">
    <location>
        <begin position="21"/>
        <end position="45"/>
    </location>
</feature>
<keyword evidence="4" id="KW-0812">Transmembrane</keyword>
<dbReference type="Pfam" id="PF00015">
    <property type="entry name" value="MCPsignal"/>
    <property type="match status" value="1"/>
</dbReference>
<dbReference type="GO" id="GO:0016020">
    <property type="term" value="C:membrane"/>
    <property type="evidence" value="ECO:0007669"/>
    <property type="project" value="InterPro"/>
</dbReference>
<dbReference type="PROSITE" id="PS50111">
    <property type="entry name" value="CHEMOTAXIS_TRANSDUC_2"/>
    <property type="match status" value="1"/>
</dbReference>
<keyword evidence="4" id="KW-1133">Transmembrane helix</keyword>
<evidence type="ECO:0000256" key="1">
    <source>
        <dbReference type="ARBA" id="ARBA00023224"/>
    </source>
</evidence>
<dbReference type="STRING" id="293826.Amet_0467"/>
<evidence type="ECO:0000259" key="5">
    <source>
        <dbReference type="PROSITE" id="PS50111"/>
    </source>
</evidence>
<dbReference type="AlphaFoldDB" id="A6TKH7"/>
<evidence type="ECO:0000256" key="3">
    <source>
        <dbReference type="PROSITE-ProRule" id="PRU00284"/>
    </source>
</evidence>
<dbReference type="OrthoDB" id="1706317at2"/>
<dbReference type="CDD" id="cd11386">
    <property type="entry name" value="MCP_signal"/>
    <property type="match status" value="1"/>
</dbReference>
<feature type="transmembrane region" description="Helical" evidence="4">
    <location>
        <begin position="57"/>
        <end position="79"/>
    </location>
</feature>
<dbReference type="Proteomes" id="UP000001572">
    <property type="component" value="Chromosome"/>
</dbReference>
<dbReference type="PANTHER" id="PTHR32089:SF112">
    <property type="entry name" value="LYSOZYME-LIKE PROTEIN-RELATED"/>
    <property type="match status" value="1"/>
</dbReference>
<keyword evidence="1 3" id="KW-0807">Transducer</keyword>
<dbReference type="PANTHER" id="PTHR32089">
    <property type="entry name" value="METHYL-ACCEPTING CHEMOTAXIS PROTEIN MCPB"/>
    <property type="match status" value="1"/>
</dbReference>
<dbReference type="eggNOG" id="COG0840">
    <property type="taxonomic scope" value="Bacteria"/>
</dbReference>